<comment type="caution">
    <text evidence="1">The sequence shown here is derived from an EMBL/GenBank/DDBJ whole genome shotgun (WGS) entry which is preliminary data.</text>
</comment>
<organism evidence="1 2">
    <name type="scientific">Dendrolimus kikuchii</name>
    <dbReference type="NCBI Taxonomy" id="765133"/>
    <lineage>
        <taxon>Eukaryota</taxon>
        <taxon>Metazoa</taxon>
        <taxon>Ecdysozoa</taxon>
        <taxon>Arthropoda</taxon>
        <taxon>Hexapoda</taxon>
        <taxon>Insecta</taxon>
        <taxon>Pterygota</taxon>
        <taxon>Neoptera</taxon>
        <taxon>Endopterygota</taxon>
        <taxon>Lepidoptera</taxon>
        <taxon>Glossata</taxon>
        <taxon>Ditrysia</taxon>
        <taxon>Bombycoidea</taxon>
        <taxon>Lasiocampidae</taxon>
        <taxon>Dendrolimus</taxon>
    </lineage>
</organism>
<keyword evidence="2" id="KW-1185">Reference proteome</keyword>
<proteinExistence type="predicted"/>
<dbReference type="Proteomes" id="UP000824533">
    <property type="component" value="Linkage Group LG27"/>
</dbReference>
<protein>
    <submittedName>
        <fullName evidence="1">Uncharacterized protein</fullName>
    </submittedName>
</protein>
<gene>
    <name evidence="1" type="ORF">K1T71_014010</name>
</gene>
<dbReference type="EMBL" id="CM034413">
    <property type="protein sequence ID" value="KAJ0170639.1"/>
    <property type="molecule type" value="Genomic_DNA"/>
</dbReference>
<evidence type="ECO:0000313" key="1">
    <source>
        <dbReference type="EMBL" id="KAJ0170639.1"/>
    </source>
</evidence>
<accession>A0ACC1CGE1</accession>
<sequence length="477" mass="55560">MEIQEDILLPAIKFITCNTDNICRLCFDSIDQEPVLMEDIINLQKPYIEESITLTDIFLALDISTEPYLPQLLCVNCANMTINSYLFKKLCQYSNEKWVEAINKFSDNLKQFDSIGSNIETVFLMINRKENLILTSRKQYPLKDKKAALAKIKTILKSRTTYKKVKQKNSNICDECGEQFSSNCNLIKHMHIHSKTRYNCPECPKIFASQVQLTEHAERLHYPKKIQCAKCAKMFGTERMLNYHDKLHHVAAVCKLCLLQFPSKKLLRAHIDTHEAQKCVHCNKTFKNKYTYKFHLEICGHEGTKTPNFYCDICNKGYVRKNGLRTHLKTEHGFGSVLSCNWCGKKYDAISRLRNHIVKHTRERNFHCDQCGNKFVTHAALVYHIRLHTGEKPFKCKHCNESFLSASRRMEHMKRKHLGPTKQCPVCNVMFVTGHQLRKHVVRHYDPKSKLYVPEAVNTVSIENSQTKYDERLCNDI</sequence>
<reference evidence="1 2" key="1">
    <citation type="journal article" date="2021" name="Front. Genet.">
        <title>Chromosome-Level Genome Assembly Reveals Significant Gene Expansion in the Toll and IMD Signaling Pathways of Dendrolimus kikuchii.</title>
        <authorList>
            <person name="Zhou J."/>
            <person name="Wu P."/>
            <person name="Xiong Z."/>
            <person name="Liu N."/>
            <person name="Zhao N."/>
            <person name="Ji M."/>
            <person name="Qiu Y."/>
            <person name="Yang B."/>
        </authorList>
    </citation>
    <scope>NUCLEOTIDE SEQUENCE [LARGE SCALE GENOMIC DNA]</scope>
    <source>
        <strain evidence="1">Ann1</strain>
    </source>
</reference>
<evidence type="ECO:0000313" key="2">
    <source>
        <dbReference type="Proteomes" id="UP000824533"/>
    </source>
</evidence>
<name>A0ACC1CGE1_9NEOP</name>